<keyword evidence="6" id="KW-1185">Reference proteome</keyword>
<dbReference type="OrthoDB" id="163530at2"/>
<dbReference type="PROSITE" id="PS50234">
    <property type="entry name" value="VWFA"/>
    <property type="match status" value="1"/>
</dbReference>
<dbReference type="AlphaFoldDB" id="A0A3M8F7U3"/>
<dbReference type="SMART" id="SM00327">
    <property type="entry name" value="VWA"/>
    <property type="match status" value="1"/>
</dbReference>
<sequence>MRNTSRTRTLAGALLGLAAMAVTTAAGPAAAPGASAPLAASAPAGARAAAAEGADPVDFAVVVDQSKSLSADDLAREVEAAALIAQGEISERSRATVIGFGSSEKPGQSAVREVCQLTVADAVGRNHLSDCVKELSRRDERKMGPGTDFPAALRQALDRLTEDGEPATPKVVFLLTDGRLDVRDSRAYGDDPKSRTEEAEEQLAEQLARARDESVQLWPLGFGDVDRKMLTAMAAGGYRNGCADLPSARPRPRVLDGSAEIGKVLQETFAAARCARVAQGTVGKPPADLTVTIPEIATDGSITVSKHDPKVTATYYDPRGRKVPTRGTFDGSVFEATGQNGPVEALRVKNPRPGTWRVHLEAPEGHRDREVTVRAIWQGKLRSAVTLDPASPRPGEKTVVEVRMQTRRGVVIDDPEQLEGIKVSARLSGSGFDPVSVPLTDDGKGPDRRAGDVRFTGTLTVPDGADGDLALRAGMSAPGVTGDRRPLNARVTLGTPPVKAALTVERGSVHPGGEVRGTLEVRNGDSTAHTLRLALADRPPGGGVRITPATVEVPAEGRRSVPLTLSLDPDVAPGEIGGRITVADADDDGRVLDNSFIGVVVEPVPTLWDRWWGAFTAAAVLLLGLAAFAAVRLRARNRRRDLTGVRLELRGDGIRPDELTVRSGQSSGGEFRFTVDRGRGAAPALRRAGPGAATVHRLRRSASGQFLFRPDGGREHPLSPGGSASLGEGLEIVFHDRRSAASRRPGPGRGSRASRTSGGDGGRRWGRTPGRPGRTGRTGRTGRSGDGAGPVPSPPGPGDRGTDSRHPGGGEGSPSPGERRAGASRFDPNF</sequence>
<protein>
    <submittedName>
        <fullName evidence="5">VWA domain-containing protein</fullName>
    </submittedName>
</protein>
<keyword evidence="2" id="KW-0472">Membrane</keyword>
<feature type="signal peptide" evidence="3">
    <location>
        <begin position="1"/>
        <end position="25"/>
    </location>
</feature>
<evidence type="ECO:0000256" key="1">
    <source>
        <dbReference type="SAM" id="MobiDB-lite"/>
    </source>
</evidence>
<dbReference type="InterPro" id="IPR006311">
    <property type="entry name" value="TAT_signal"/>
</dbReference>
<reference evidence="5 6" key="1">
    <citation type="journal article" date="2014" name="Genome Announc.">
        <title>Draft Genome Sequence of Streptomyces fradiae ATCC 19609, a Strain Highly Sensitive to Antibiotics.</title>
        <authorList>
            <person name="Bekker O.B."/>
            <person name="Klimina K.M."/>
            <person name="Vatlin A.A."/>
            <person name="Zakharevich N.V."/>
            <person name="Kasianov A.S."/>
            <person name="Danilenko V.N."/>
        </authorList>
    </citation>
    <scope>NUCLEOTIDE SEQUENCE [LARGE SCALE GENOMIC DNA]</scope>
    <source>
        <strain evidence="5 6">ATCC 19609</strain>
    </source>
</reference>
<dbReference type="RefSeq" id="WP_050364578.1">
    <property type="nucleotide sequence ID" value="NZ_CP134822.1"/>
</dbReference>
<keyword evidence="2" id="KW-0812">Transmembrane</keyword>
<dbReference type="InterPro" id="IPR036465">
    <property type="entry name" value="vWFA_dom_sf"/>
</dbReference>
<evidence type="ECO:0000259" key="4">
    <source>
        <dbReference type="PROSITE" id="PS50234"/>
    </source>
</evidence>
<gene>
    <name evidence="5" type="ORF">SFRA_009065</name>
</gene>
<evidence type="ECO:0000313" key="6">
    <source>
        <dbReference type="Proteomes" id="UP000028058"/>
    </source>
</evidence>
<evidence type="ECO:0000256" key="3">
    <source>
        <dbReference type="SAM" id="SignalP"/>
    </source>
</evidence>
<feature type="chain" id="PRO_5043184453" evidence="3">
    <location>
        <begin position="26"/>
        <end position="830"/>
    </location>
</feature>
<comment type="caution">
    <text evidence="5">The sequence shown here is derived from an EMBL/GenBank/DDBJ whole genome shotgun (WGS) entry which is preliminary data.</text>
</comment>
<feature type="region of interest" description="Disordered" evidence="1">
    <location>
        <begin position="706"/>
        <end position="830"/>
    </location>
</feature>
<feature type="domain" description="VWFA" evidence="4">
    <location>
        <begin position="58"/>
        <end position="234"/>
    </location>
</feature>
<evidence type="ECO:0000313" key="5">
    <source>
        <dbReference type="EMBL" id="RKM97354.1"/>
    </source>
</evidence>
<feature type="transmembrane region" description="Helical" evidence="2">
    <location>
        <begin position="611"/>
        <end position="631"/>
    </location>
</feature>
<keyword evidence="3" id="KW-0732">Signal</keyword>
<accession>A0A3M8F7U3</accession>
<proteinExistence type="predicted"/>
<dbReference type="Gene3D" id="3.40.50.410">
    <property type="entry name" value="von Willebrand factor, type A domain"/>
    <property type="match status" value="1"/>
</dbReference>
<evidence type="ECO:0000256" key="2">
    <source>
        <dbReference type="SAM" id="Phobius"/>
    </source>
</evidence>
<dbReference type="Pfam" id="PF00092">
    <property type="entry name" value="VWA"/>
    <property type="match status" value="1"/>
</dbReference>
<name>A0A3M8F7U3_9ACTN</name>
<dbReference type="Proteomes" id="UP000028058">
    <property type="component" value="Unassembled WGS sequence"/>
</dbReference>
<dbReference type="CDD" id="cd00198">
    <property type="entry name" value="vWFA"/>
    <property type="match status" value="1"/>
</dbReference>
<dbReference type="InterPro" id="IPR002035">
    <property type="entry name" value="VWF_A"/>
</dbReference>
<organism evidence="5 6">
    <name type="scientific">Streptomyces xinghaiensis</name>
    <dbReference type="NCBI Taxonomy" id="1038928"/>
    <lineage>
        <taxon>Bacteria</taxon>
        <taxon>Bacillati</taxon>
        <taxon>Actinomycetota</taxon>
        <taxon>Actinomycetes</taxon>
        <taxon>Kitasatosporales</taxon>
        <taxon>Streptomycetaceae</taxon>
        <taxon>Streptomyces</taxon>
    </lineage>
</organism>
<dbReference type="EMBL" id="JNAD02000003">
    <property type="protein sequence ID" value="RKM97354.1"/>
    <property type="molecule type" value="Genomic_DNA"/>
</dbReference>
<dbReference type="PROSITE" id="PS51318">
    <property type="entry name" value="TAT"/>
    <property type="match status" value="1"/>
</dbReference>
<dbReference type="SUPFAM" id="SSF53300">
    <property type="entry name" value="vWA-like"/>
    <property type="match status" value="1"/>
</dbReference>
<feature type="compositionally biased region" description="Low complexity" evidence="1">
    <location>
        <begin position="742"/>
        <end position="757"/>
    </location>
</feature>
<keyword evidence="2" id="KW-1133">Transmembrane helix</keyword>